<sequence length="87" mass="9766">MPIHHSTQGHHVFLIIGTFLALCKAAVNRMPDPLPTRRHTCKTHKTSLKGLVIRGGMCLFTQPRIILYRLSCCIYPKPGTETAKARN</sequence>
<dbReference type="Proteomes" id="UP000824782">
    <property type="component" value="Unassembled WGS sequence"/>
</dbReference>
<protein>
    <recommendedName>
        <fullName evidence="4">Secreted protein</fullName>
    </recommendedName>
</protein>
<name>A0AAV7AXN8_ENGPU</name>
<accession>A0AAV7AXN8</accession>
<gene>
    <name evidence="2" type="ORF">GDO81_012593</name>
</gene>
<evidence type="ECO:0000313" key="2">
    <source>
        <dbReference type="EMBL" id="KAG8564839.1"/>
    </source>
</evidence>
<feature type="signal peptide" evidence="1">
    <location>
        <begin position="1"/>
        <end position="25"/>
    </location>
</feature>
<evidence type="ECO:0008006" key="4">
    <source>
        <dbReference type="Google" id="ProtNLM"/>
    </source>
</evidence>
<dbReference type="EMBL" id="WNYA01000006">
    <property type="protein sequence ID" value="KAG8564839.1"/>
    <property type="molecule type" value="Genomic_DNA"/>
</dbReference>
<proteinExistence type="predicted"/>
<comment type="caution">
    <text evidence="2">The sequence shown here is derived from an EMBL/GenBank/DDBJ whole genome shotgun (WGS) entry which is preliminary data.</text>
</comment>
<reference evidence="2" key="1">
    <citation type="thesis" date="2020" institute="ProQuest LLC" country="789 East Eisenhower Parkway, Ann Arbor, MI, USA">
        <title>Comparative Genomics and Chromosome Evolution.</title>
        <authorList>
            <person name="Mudd A.B."/>
        </authorList>
    </citation>
    <scope>NUCLEOTIDE SEQUENCE</scope>
    <source>
        <strain evidence="2">237g6f4</strain>
        <tissue evidence="2">Blood</tissue>
    </source>
</reference>
<evidence type="ECO:0000256" key="1">
    <source>
        <dbReference type="SAM" id="SignalP"/>
    </source>
</evidence>
<evidence type="ECO:0000313" key="3">
    <source>
        <dbReference type="Proteomes" id="UP000824782"/>
    </source>
</evidence>
<feature type="chain" id="PRO_5043518411" description="Secreted protein" evidence="1">
    <location>
        <begin position="26"/>
        <end position="87"/>
    </location>
</feature>
<organism evidence="2 3">
    <name type="scientific">Engystomops pustulosus</name>
    <name type="common">Tungara frog</name>
    <name type="synonym">Physalaemus pustulosus</name>
    <dbReference type="NCBI Taxonomy" id="76066"/>
    <lineage>
        <taxon>Eukaryota</taxon>
        <taxon>Metazoa</taxon>
        <taxon>Chordata</taxon>
        <taxon>Craniata</taxon>
        <taxon>Vertebrata</taxon>
        <taxon>Euteleostomi</taxon>
        <taxon>Amphibia</taxon>
        <taxon>Batrachia</taxon>
        <taxon>Anura</taxon>
        <taxon>Neobatrachia</taxon>
        <taxon>Hyloidea</taxon>
        <taxon>Leptodactylidae</taxon>
        <taxon>Leiuperinae</taxon>
        <taxon>Engystomops</taxon>
    </lineage>
</organism>
<keyword evidence="1" id="KW-0732">Signal</keyword>
<dbReference type="AlphaFoldDB" id="A0AAV7AXN8"/>
<keyword evidence="3" id="KW-1185">Reference proteome</keyword>